<dbReference type="InterPro" id="IPR041274">
    <property type="entry name" value="IPU_b_solenoid"/>
</dbReference>
<evidence type="ECO:0000313" key="5">
    <source>
        <dbReference type="Proteomes" id="UP000663855"/>
    </source>
</evidence>
<protein>
    <recommendedName>
        <fullName evidence="6">Dextranase</fullName>
    </recommendedName>
</protein>
<evidence type="ECO:0000313" key="4">
    <source>
        <dbReference type="EMBL" id="CAF1603927.1"/>
    </source>
</evidence>
<feature type="domain" description="Glycoside hydrolase family 49 N-terminal" evidence="3">
    <location>
        <begin position="27"/>
        <end position="207"/>
    </location>
</feature>
<accession>A0A816AYP0</accession>
<dbReference type="Proteomes" id="UP000663855">
    <property type="component" value="Unassembled WGS sequence"/>
</dbReference>
<sequence>MFVSLFPILFHLAYLFSRVNGLPIISNNLHTWWHNNIEYNDNSSVRDSSVRASNIYSVQVTTTDLHQNNRYDSFTYMSIPRGGRQKWEYDSSDGAEFAEKTKLTMSWSTFQYLTDVWLIVKLNNSMSTIDSIDHVTIRPITLNFKKELIDSRTIRILVPYRAAGYRFSVEFEKQLFTTYHTNYGPSENTAGQPIHTEPRHALLIFAESIVTGDQIDEYIPNPHIHYNNIYYVPQGEVKNLNIIKETVVYFEPGIYYMRWNYHAIFPTNVHWIYLAPGAYVKGAFQFQSTDNIKVTGFGVLSGEKYVYEADVANNYHHSINNQCWATCVKMLRFTSDYGKEQYLQLHGITISEPPYHSFVVYGDDQTFHMSVSSYHQVGSWYWQTDGLEIYRGSSLENTFFHSNDDVLKIYHSDVIVRNIVVWKNENGPVIQWGWSPRTINNVTVDQIDIIHNRIWWSDVKHNTCIINSATHYADTESTNTADPNQLIKNLIISNIRSEGMNSCAMRIYALSSTQSITIENLWIEQWNQLNKSSQISIFKAYKDKNGNQVKVGNQSNDKKGLAIINYTVGTTKITKVANNWQDTNVGRLYFDANLWDSWDAY</sequence>
<dbReference type="SUPFAM" id="SSF101596">
    <property type="entry name" value="Dextranase, N-terminal domain"/>
    <property type="match status" value="1"/>
</dbReference>
<dbReference type="InterPro" id="IPR011050">
    <property type="entry name" value="Pectin_lyase_fold/virulence"/>
</dbReference>
<dbReference type="AlphaFoldDB" id="A0A816AYP0"/>
<dbReference type="InterPro" id="IPR012334">
    <property type="entry name" value="Pectin_lyas_fold"/>
</dbReference>
<dbReference type="InterPro" id="IPR023226">
    <property type="entry name" value="Glyco_hydro_49_N_dom"/>
</dbReference>
<reference evidence="4" key="1">
    <citation type="submission" date="2021-02" db="EMBL/GenBank/DDBJ databases">
        <authorList>
            <person name="Nowell W R."/>
        </authorList>
    </citation>
    <scope>NUCLEOTIDE SEQUENCE</scope>
</reference>
<name>A0A816AYP0_9BILA</name>
<comment type="caution">
    <text evidence="4">The sequence shown here is derived from an EMBL/GenBank/DDBJ whole genome shotgun (WGS) entry which is preliminary data.</text>
</comment>
<dbReference type="Gene3D" id="2.160.20.10">
    <property type="entry name" value="Single-stranded right-handed beta-helix, Pectin lyase-like"/>
    <property type="match status" value="1"/>
</dbReference>
<dbReference type="Gene3D" id="2.60.350.10">
    <property type="entry name" value="Dextranase, N-terminal"/>
    <property type="match status" value="1"/>
</dbReference>
<evidence type="ECO:0000259" key="3">
    <source>
        <dbReference type="Pfam" id="PF17433"/>
    </source>
</evidence>
<dbReference type="SUPFAM" id="SSF51126">
    <property type="entry name" value="Pectin lyase-like"/>
    <property type="match status" value="1"/>
</dbReference>
<organism evidence="4 5">
    <name type="scientific">Rotaria magnacalcarata</name>
    <dbReference type="NCBI Taxonomy" id="392030"/>
    <lineage>
        <taxon>Eukaryota</taxon>
        <taxon>Metazoa</taxon>
        <taxon>Spiralia</taxon>
        <taxon>Gnathifera</taxon>
        <taxon>Rotifera</taxon>
        <taxon>Eurotatoria</taxon>
        <taxon>Bdelloidea</taxon>
        <taxon>Philodinida</taxon>
        <taxon>Philodinidae</taxon>
        <taxon>Rotaria</taxon>
    </lineage>
</organism>
<dbReference type="Pfam" id="PF03718">
    <property type="entry name" value="Glyco_hydro_49"/>
    <property type="match status" value="1"/>
</dbReference>
<proteinExistence type="predicted"/>
<evidence type="ECO:0000259" key="2">
    <source>
        <dbReference type="Pfam" id="PF03718"/>
    </source>
</evidence>
<gene>
    <name evidence="4" type="ORF">CJN711_LOCUS35600</name>
</gene>
<evidence type="ECO:0008006" key="6">
    <source>
        <dbReference type="Google" id="ProtNLM"/>
    </source>
</evidence>
<dbReference type="InterPro" id="IPR035953">
    <property type="entry name" value="Dextranase_N-ter"/>
</dbReference>
<dbReference type="GO" id="GO:0004553">
    <property type="term" value="F:hydrolase activity, hydrolyzing O-glycosyl compounds"/>
    <property type="evidence" value="ECO:0007669"/>
    <property type="project" value="InterPro"/>
</dbReference>
<keyword evidence="1" id="KW-0732">Signal</keyword>
<evidence type="ECO:0000256" key="1">
    <source>
        <dbReference type="SAM" id="SignalP"/>
    </source>
</evidence>
<feature type="domain" description="Glycoside hydrolase family 49 C-terminal" evidence="2">
    <location>
        <begin position="477"/>
        <end position="600"/>
    </location>
</feature>
<dbReference type="Pfam" id="PF18783">
    <property type="entry name" value="IPU_b_solenoid"/>
    <property type="match status" value="1"/>
</dbReference>
<dbReference type="Pfam" id="PF17433">
    <property type="entry name" value="Glyco_hydro_49N"/>
    <property type="match status" value="1"/>
</dbReference>
<dbReference type="EMBL" id="CAJNOV010017215">
    <property type="protein sequence ID" value="CAF1603927.1"/>
    <property type="molecule type" value="Genomic_DNA"/>
</dbReference>
<feature type="chain" id="PRO_5032547137" description="Dextranase" evidence="1">
    <location>
        <begin position="22"/>
        <end position="601"/>
    </location>
</feature>
<feature type="signal peptide" evidence="1">
    <location>
        <begin position="1"/>
        <end position="21"/>
    </location>
</feature>
<dbReference type="InterPro" id="IPR005192">
    <property type="entry name" value="Glyco_hydro_49_C"/>
</dbReference>